<keyword evidence="1" id="KW-0677">Repeat</keyword>
<dbReference type="AlphaFoldDB" id="A0A7J7IV59"/>
<dbReference type="GO" id="GO:0007155">
    <property type="term" value="P:cell adhesion"/>
    <property type="evidence" value="ECO:0007669"/>
    <property type="project" value="TreeGrafter"/>
</dbReference>
<dbReference type="PANTHER" id="PTHR11311:SF16">
    <property type="entry name" value="SPONDIN-1"/>
    <property type="match status" value="1"/>
</dbReference>
<dbReference type="Pfam" id="PF02014">
    <property type="entry name" value="Reeler"/>
    <property type="match status" value="1"/>
</dbReference>
<reference evidence="3" key="1">
    <citation type="submission" date="2020-06" db="EMBL/GenBank/DDBJ databases">
        <title>Draft genome of Bugula neritina, a colonial animal packing powerful symbionts and potential medicines.</title>
        <authorList>
            <person name="Rayko M."/>
        </authorList>
    </citation>
    <scope>NUCLEOTIDE SEQUENCE [LARGE SCALE GENOMIC DNA]</scope>
    <source>
        <strain evidence="3">Kwan_BN1</strain>
    </source>
</reference>
<keyword evidence="4" id="KW-1185">Reference proteome</keyword>
<dbReference type="InterPro" id="IPR038678">
    <property type="entry name" value="Spondin_N_sf"/>
</dbReference>
<comment type="caution">
    <text evidence="3">The sequence shown here is derived from an EMBL/GenBank/DDBJ whole genome shotgun (WGS) entry which is preliminary data.</text>
</comment>
<evidence type="ECO:0000256" key="1">
    <source>
        <dbReference type="ARBA" id="ARBA00022737"/>
    </source>
</evidence>
<dbReference type="InterPro" id="IPR009465">
    <property type="entry name" value="Spondin_N"/>
</dbReference>
<dbReference type="InterPro" id="IPR002861">
    <property type="entry name" value="Reeler_dom"/>
</dbReference>
<evidence type="ECO:0000313" key="4">
    <source>
        <dbReference type="Proteomes" id="UP000593567"/>
    </source>
</evidence>
<organism evidence="3 4">
    <name type="scientific">Bugula neritina</name>
    <name type="common">Brown bryozoan</name>
    <name type="synonym">Sertularia neritina</name>
    <dbReference type="NCBI Taxonomy" id="10212"/>
    <lineage>
        <taxon>Eukaryota</taxon>
        <taxon>Metazoa</taxon>
        <taxon>Spiralia</taxon>
        <taxon>Lophotrochozoa</taxon>
        <taxon>Bryozoa</taxon>
        <taxon>Gymnolaemata</taxon>
        <taxon>Cheilostomatida</taxon>
        <taxon>Flustrina</taxon>
        <taxon>Buguloidea</taxon>
        <taxon>Bugulidae</taxon>
        <taxon>Bugula</taxon>
    </lineage>
</organism>
<dbReference type="PROSITE" id="PS51020">
    <property type="entry name" value="SPONDIN"/>
    <property type="match status" value="1"/>
</dbReference>
<proteinExistence type="predicted"/>
<evidence type="ECO:0000313" key="3">
    <source>
        <dbReference type="EMBL" id="KAF6017803.1"/>
    </source>
</evidence>
<sequence>MDCRWPWRTRTLSLNFNLTKNRVDFQTAMGRFLLILLLCQIKNVTSQRIDRISCERKPTHTSALKTPGDNGFSIKILGSPPVTFYKPGHNYQVLLNGSYANQQFLDFMLVAVLKSSSNERQSAGSFVVRRLLKCPMNQNNRIVATVLEHPDIWFSDDGGLTKMFCEEPTNIEEVSAAGQPTSNTQESANHKKRQSSQCCACDVAKYELTFVGNWSRETHPKDFPSTQYESLLHWSDIIGASHSPSYSVWSYGSIATTGVKEVCEYGWPRTLEGEIKQQSRNVRTVIKTSGVWGYPNIYTTKKSARFSTDNSRPLVSLLTMIGPSPDWCVGIDSVNMCLENCTWLDSLDLELFPWGCWHRQRCHIPVEQLADLPQGCH</sequence>
<evidence type="ECO:0000259" key="2">
    <source>
        <dbReference type="PROSITE" id="PS51020"/>
    </source>
</evidence>
<dbReference type="EMBL" id="VXIV02003360">
    <property type="protein sequence ID" value="KAF6017803.1"/>
    <property type="molecule type" value="Genomic_DNA"/>
</dbReference>
<dbReference type="NCBIfam" id="NF038123">
    <property type="entry name" value="NF038123_dom"/>
    <property type="match status" value="1"/>
</dbReference>
<dbReference type="Gene3D" id="2.60.40.2130">
    <property type="entry name" value="F-spondin domain"/>
    <property type="match status" value="1"/>
</dbReference>
<dbReference type="PANTHER" id="PTHR11311">
    <property type="entry name" value="SPONDIN"/>
    <property type="match status" value="1"/>
</dbReference>
<dbReference type="InterPro" id="IPR051418">
    <property type="entry name" value="Spondin/Thrombospondin_T1"/>
</dbReference>
<dbReference type="GO" id="GO:0031012">
    <property type="term" value="C:extracellular matrix"/>
    <property type="evidence" value="ECO:0007669"/>
    <property type="project" value="TreeGrafter"/>
</dbReference>
<dbReference type="Pfam" id="PF06468">
    <property type="entry name" value="Spond_N"/>
    <property type="match status" value="1"/>
</dbReference>
<dbReference type="OrthoDB" id="347314at2759"/>
<gene>
    <name evidence="3" type="ORF">EB796_023901</name>
</gene>
<accession>A0A7J7IV59</accession>
<feature type="domain" description="Spondin" evidence="2">
    <location>
        <begin position="194"/>
        <end position="377"/>
    </location>
</feature>
<protein>
    <recommendedName>
        <fullName evidence="2">Spondin domain-containing protein</fullName>
    </recommendedName>
</protein>
<dbReference type="Gene3D" id="2.60.40.4060">
    <property type="entry name" value="Reeler domain"/>
    <property type="match status" value="1"/>
</dbReference>
<name>A0A7J7IV59_BUGNE</name>
<dbReference type="InterPro" id="IPR042307">
    <property type="entry name" value="Reeler_sf"/>
</dbReference>
<dbReference type="Proteomes" id="UP000593567">
    <property type="component" value="Unassembled WGS sequence"/>
</dbReference>